<comment type="caution">
    <text evidence="1">The sequence shown here is derived from an EMBL/GenBank/DDBJ whole genome shotgun (WGS) entry which is preliminary data.</text>
</comment>
<keyword evidence="2" id="KW-1185">Reference proteome</keyword>
<evidence type="ECO:0000313" key="1">
    <source>
        <dbReference type="EMBL" id="PHV69727.1"/>
    </source>
</evidence>
<gene>
    <name evidence="1" type="ORF">CS063_14105</name>
</gene>
<protein>
    <submittedName>
        <fullName evidence="1">Uncharacterized protein</fullName>
    </submittedName>
</protein>
<name>A0AC61DAY9_9FIRM</name>
<organism evidence="1 2">
    <name type="scientific">Sporanaerobium hydrogeniformans</name>
    <dbReference type="NCBI Taxonomy" id="3072179"/>
    <lineage>
        <taxon>Bacteria</taxon>
        <taxon>Bacillati</taxon>
        <taxon>Bacillota</taxon>
        <taxon>Clostridia</taxon>
        <taxon>Lachnospirales</taxon>
        <taxon>Lachnospiraceae</taxon>
        <taxon>Sporanaerobium</taxon>
    </lineage>
</organism>
<dbReference type="Proteomes" id="UP000224460">
    <property type="component" value="Unassembled WGS sequence"/>
</dbReference>
<evidence type="ECO:0000313" key="2">
    <source>
        <dbReference type="Proteomes" id="UP000224460"/>
    </source>
</evidence>
<proteinExistence type="predicted"/>
<reference evidence="1" key="1">
    <citation type="submission" date="2017-10" db="EMBL/GenBank/DDBJ databases">
        <title>Genome sequence of cellulolytic Lachnospiraceae bacterium XHS1971 isolated from hotspring sediment.</title>
        <authorList>
            <person name="Vasudevan G."/>
            <person name="Joshi A.J."/>
            <person name="Hivarkar S."/>
            <person name="Lanjekar V.B."/>
            <person name="Dhakephalkar P.K."/>
            <person name="Dagar S."/>
        </authorList>
    </citation>
    <scope>NUCLEOTIDE SEQUENCE</scope>
    <source>
        <strain evidence="1">XHS1971</strain>
    </source>
</reference>
<dbReference type="EMBL" id="PEDL01000019">
    <property type="protein sequence ID" value="PHV69727.1"/>
    <property type="molecule type" value="Genomic_DNA"/>
</dbReference>
<accession>A0AC61DAY9</accession>
<sequence>MRNIIKKLVVGGLCLALSVTTVFARTCIDKQIPDWADGGIRELVDENINGGTRTITDVVVRDGVAFVSAQELGKAYGFGDYEHKQSELLTKIGTDSIQSAEHRIANTVYIDRDKNGKIKGTYTVYTGSKQQCMGLKPNEVPDSWLTDPSVGVNEESREAIRRSNEILLNNPGFDGKFETKDMPFYKNDKLYVPAKLMCILLNNNINTKVTYDAKNNTITFQDEVCAPIYTCIGYYLHENGKVKEWYFDGRYEEADTFKWNE</sequence>